<proteinExistence type="predicted"/>
<dbReference type="STRING" id="1051891.A0A0C3QH47"/>
<reference evidence="3" key="2">
    <citation type="submission" date="2015-01" db="EMBL/GenBank/DDBJ databases">
        <title>Evolutionary Origins and Diversification of the Mycorrhizal Mutualists.</title>
        <authorList>
            <consortium name="DOE Joint Genome Institute"/>
            <consortium name="Mycorrhizal Genomics Consortium"/>
            <person name="Kohler A."/>
            <person name="Kuo A."/>
            <person name="Nagy L.G."/>
            <person name="Floudas D."/>
            <person name="Copeland A."/>
            <person name="Barry K.W."/>
            <person name="Cichocki N."/>
            <person name="Veneault-Fourrey C."/>
            <person name="LaButti K."/>
            <person name="Lindquist E.A."/>
            <person name="Lipzen A."/>
            <person name="Lundell T."/>
            <person name="Morin E."/>
            <person name="Murat C."/>
            <person name="Riley R."/>
            <person name="Ohm R."/>
            <person name="Sun H."/>
            <person name="Tunlid A."/>
            <person name="Henrissat B."/>
            <person name="Grigoriev I.V."/>
            <person name="Hibbett D.S."/>
            <person name="Martin F."/>
        </authorList>
    </citation>
    <scope>NUCLEOTIDE SEQUENCE [LARGE SCALE GENOMIC DNA]</scope>
    <source>
        <strain evidence="3">MUT 4182</strain>
    </source>
</reference>
<reference evidence="2 3" key="1">
    <citation type="submission" date="2014-04" db="EMBL/GenBank/DDBJ databases">
        <authorList>
            <consortium name="DOE Joint Genome Institute"/>
            <person name="Kuo A."/>
            <person name="Girlanda M."/>
            <person name="Perotto S."/>
            <person name="Kohler A."/>
            <person name="Nagy L.G."/>
            <person name="Floudas D."/>
            <person name="Copeland A."/>
            <person name="Barry K.W."/>
            <person name="Cichocki N."/>
            <person name="Veneault-Fourrey C."/>
            <person name="LaButti K."/>
            <person name="Lindquist E.A."/>
            <person name="Lipzen A."/>
            <person name="Lundell T."/>
            <person name="Morin E."/>
            <person name="Murat C."/>
            <person name="Sun H."/>
            <person name="Tunlid A."/>
            <person name="Henrissat B."/>
            <person name="Grigoriev I.V."/>
            <person name="Hibbett D.S."/>
            <person name="Martin F."/>
            <person name="Nordberg H.P."/>
            <person name="Cantor M.N."/>
            <person name="Hua S.X."/>
        </authorList>
    </citation>
    <scope>NUCLEOTIDE SEQUENCE [LARGE SCALE GENOMIC DNA]</scope>
    <source>
        <strain evidence="2 3">MUT 4182</strain>
    </source>
</reference>
<keyword evidence="3" id="KW-1185">Reference proteome</keyword>
<evidence type="ECO:0000313" key="3">
    <source>
        <dbReference type="Proteomes" id="UP000054248"/>
    </source>
</evidence>
<dbReference type="InterPro" id="IPR002562">
    <property type="entry name" value="3'-5'_exonuclease_dom"/>
</dbReference>
<gene>
    <name evidence="2" type="ORF">M407DRAFT_25636</name>
</gene>
<dbReference type="Proteomes" id="UP000054248">
    <property type="component" value="Unassembled WGS sequence"/>
</dbReference>
<dbReference type="AlphaFoldDB" id="A0A0C3QH47"/>
<evidence type="ECO:0000259" key="1">
    <source>
        <dbReference type="SMART" id="SM00474"/>
    </source>
</evidence>
<sequence>MPSAYTLVDTTQALSSLISKLYELERTRPALFIDLEGYKLGRNGRLALITIYASPLGITYIVDVTTLEEASFTTEGENLPRKTLKSLLEDKSIPKVLYDCRHDNDALYNLYKVYMRGVIDLQLMELATRRQPYGANVKDYAGLSPRALVKWEQVKNYGTEIFESGGPQTLGLFEVRPLAKKVIQYSIQDCTILPVLYDRFDGLIQPMWRKKVEEETTRRLRLARQTVFLGNSSVMRRGPW</sequence>
<dbReference type="PANTHER" id="PTHR43040">
    <property type="entry name" value="RIBONUCLEASE D"/>
    <property type="match status" value="1"/>
</dbReference>
<feature type="domain" description="3'-5' exonuclease" evidence="1">
    <location>
        <begin position="5"/>
        <end position="205"/>
    </location>
</feature>
<organism evidence="2 3">
    <name type="scientific">Tulasnella calospora MUT 4182</name>
    <dbReference type="NCBI Taxonomy" id="1051891"/>
    <lineage>
        <taxon>Eukaryota</taxon>
        <taxon>Fungi</taxon>
        <taxon>Dikarya</taxon>
        <taxon>Basidiomycota</taxon>
        <taxon>Agaricomycotina</taxon>
        <taxon>Agaricomycetes</taxon>
        <taxon>Cantharellales</taxon>
        <taxon>Tulasnellaceae</taxon>
        <taxon>Tulasnella</taxon>
    </lineage>
</organism>
<dbReference type="Gene3D" id="3.30.420.10">
    <property type="entry name" value="Ribonuclease H-like superfamily/Ribonuclease H"/>
    <property type="match status" value="1"/>
</dbReference>
<protein>
    <recommendedName>
        <fullName evidence="1">3'-5' exonuclease domain-containing protein</fullName>
    </recommendedName>
</protein>
<dbReference type="PANTHER" id="PTHR43040:SF1">
    <property type="entry name" value="RIBONUCLEASE D"/>
    <property type="match status" value="1"/>
</dbReference>
<dbReference type="InterPro" id="IPR036397">
    <property type="entry name" value="RNaseH_sf"/>
</dbReference>
<dbReference type="OrthoDB" id="26838at2759"/>
<dbReference type="GO" id="GO:0003676">
    <property type="term" value="F:nucleic acid binding"/>
    <property type="evidence" value="ECO:0007669"/>
    <property type="project" value="InterPro"/>
</dbReference>
<dbReference type="SMART" id="SM00474">
    <property type="entry name" value="35EXOc"/>
    <property type="match status" value="1"/>
</dbReference>
<evidence type="ECO:0000313" key="2">
    <source>
        <dbReference type="EMBL" id="KIO24994.1"/>
    </source>
</evidence>
<dbReference type="HOGENOM" id="CLU_061834_1_1_1"/>
<name>A0A0C3QH47_9AGAM</name>
<accession>A0A0C3QH47</accession>
<dbReference type="SUPFAM" id="SSF53098">
    <property type="entry name" value="Ribonuclease H-like"/>
    <property type="match status" value="1"/>
</dbReference>
<dbReference type="EMBL" id="KN823050">
    <property type="protein sequence ID" value="KIO24994.1"/>
    <property type="molecule type" value="Genomic_DNA"/>
</dbReference>
<dbReference type="InterPro" id="IPR012337">
    <property type="entry name" value="RNaseH-like_sf"/>
</dbReference>
<dbReference type="Pfam" id="PF01612">
    <property type="entry name" value="DNA_pol_A_exo1"/>
    <property type="match status" value="1"/>
</dbReference>
<dbReference type="GO" id="GO:0006139">
    <property type="term" value="P:nucleobase-containing compound metabolic process"/>
    <property type="evidence" value="ECO:0007669"/>
    <property type="project" value="InterPro"/>
</dbReference>
<dbReference type="GO" id="GO:0008408">
    <property type="term" value="F:3'-5' exonuclease activity"/>
    <property type="evidence" value="ECO:0007669"/>
    <property type="project" value="InterPro"/>
</dbReference>